<dbReference type="HAMAP" id="MF_00019">
    <property type="entry name" value="PlsX"/>
    <property type="match status" value="1"/>
</dbReference>
<gene>
    <name evidence="10" type="primary">plsX</name>
    <name evidence="11" type="ordered locus">DvMF_3102</name>
</gene>
<evidence type="ECO:0000256" key="1">
    <source>
        <dbReference type="ARBA" id="ARBA00001232"/>
    </source>
</evidence>
<dbReference type="PANTHER" id="PTHR30100">
    <property type="entry name" value="FATTY ACID/PHOSPHOLIPID SYNTHESIS PROTEIN PLSX"/>
    <property type="match status" value="1"/>
</dbReference>
<keyword evidence="7 10" id="KW-1208">Phospholipid metabolism</keyword>
<dbReference type="GO" id="GO:0008654">
    <property type="term" value="P:phospholipid biosynthetic process"/>
    <property type="evidence" value="ECO:0007669"/>
    <property type="project" value="UniProtKB-KW"/>
</dbReference>
<dbReference type="HOGENOM" id="CLU_039379_1_1_7"/>
<comment type="catalytic activity">
    <reaction evidence="1 10">
        <text>a fatty acyl-[ACP] + phosphate = an acyl phosphate + holo-[ACP]</text>
        <dbReference type="Rhea" id="RHEA:42292"/>
        <dbReference type="Rhea" id="RHEA-COMP:9685"/>
        <dbReference type="Rhea" id="RHEA-COMP:14125"/>
        <dbReference type="ChEBI" id="CHEBI:43474"/>
        <dbReference type="ChEBI" id="CHEBI:59918"/>
        <dbReference type="ChEBI" id="CHEBI:64479"/>
        <dbReference type="ChEBI" id="CHEBI:138651"/>
        <dbReference type="EC" id="2.3.1.274"/>
    </reaction>
</comment>
<keyword evidence="5 10" id="KW-0443">Lipid metabolism</keyword>
<evidence type="ECO:0000256" key="3">
    <source>
        <dbReference type="ARBA" id="ARBA00022516"/>
    </source>
</evidence>
<dbReference type="InterPro" id="IPR012281">
    <property type="entry name" value="Phospholipid_synth_PlsX-like"/>
</dbReference>
<dbReference type="SUPFAM" id="SSF53659">
    <property type="entry name" value="Isocitrate/Isopropylmalate dehydrogenase-like"/>
    <property type="match status" value="1"/>
</dbReference>
<evidence type="ECO:0000313" key="11">
    <source>
        <dbReference type="EMBL" id="ACL10039.1"/>
    </source>
</evidence>
<dbReference type="STRING" id="883.DvMF_3102"/>
<comment type="pathway">
    <text evidence="10">Lipid metabolism; phospholipid metabolism.</text>
</comment>
<dbReference type="OrthoDB" id="9806408at2"/>
<dbReference type="PANTHER" id="PTHR30100:SF1">
    <property type="entry name" value="PHOSPHATE ACYLTRANSFERASE"/>
    <property type="match status" value="1"/>
</dbReference>
<dbReference type="UniPathway" id="UPA00085"/>
<evidence type="ECO:0000256" key="5">
    <source>
        <dbReference type="ARBA" id="ARBA00023098"/>
    </source>
</evidence>
<protein>
    <recommendedName>
        <fullName evidence="8 10">Phosphate acyltransferase</fullName>
        <ecNumber evidence="8 10">2.3.1.274</ecNumber>
    </recommendedName>
    <alternativeName>
        <fullName evidence="10">Acyl-ACP phosphotransacylase</fullName>
    </alternativeName>
    <alternativeName>
        <fullName evidence="10">Acyl-[acyl-carrier-protein]--phosphate acyltransferase</fullName>
    </alternativeName>
    <alternativeName>
        <fullName evidence="10">Phosphate-acyl-ACP acyltransferase</fullName>
    </alternativeName>
</protein>
<dbReference type="EC" id="2.3.1.274" evidence="8 10"/>
<evidence type="ECO:0000256" key="7">
    <source>
        <dbReference type="ARBA" id="ARBA00023264"/>
    </source>
</evidence>
<comment type="subcellular location">
    <subcellularLocation>
        <location evidence="10">Cytoplasm</location>
    </subcellularLocation>
    <text evidence="10">Associated with the membrane possibly through PlsY.</text>
</comment>
<dbReference type="KEGG" id="dvm:DvMF_3102"/>
<evidence type="ECO:0000256" key="2">
    <source>
        <dbReference type="ARBA" id="ARBA00022490"/>
    </source>
</evidence>
<keyword evidence="2 10" id="KW-0963">Cytoplasm</keyword>
<proteinExistence type="inferred from homology"/>
<dbReference type="GO" id="GO:0005737">
    <property type="term" value="C:cytoplasm"/>
    <property type="evidence" value="ECO:0007669"/>
    <property type="project" value="UniProtKB-SubCell"/>
</dbReference>
<evidence type="ECO:0000256" key="6">
    <source>
        <dbReference type="ARBA" id="ARBA00023209"/>
    </source>
</evidence>
<keyword evidence="6 10" id="KW-0594">Phospholipid biosynthesis</keyword>
<evidence type="ECO:0000256" key="10">
    <source>
        <dbReference type="HAMAP-Rule" id="MF_00019"/>
    </source>
</evidence>
<keyword evidence="4 10" id="KW-0808">Transferase</keyword>
<accession>B8DJG2</accession>
<dbReference type="Pfam" id="PF02504">
    <property type="entry name" value="FA_synthesis"/>
    <property type="match status" value="1"/>
</dbReference>
<comment type="similarity">
    <text evidence="10">Belongs to the PlsX family.</text>
</comment>
<evidence type="ECO:0000256" key="4">
    <source>
        <dbReference type="ARBA" id="ARBA00022679"/>
    </source>
</evidence>
<dbReference type="EMBL" id="CP001197">
    <property type="protein sequence ID" value="ACL10039.1"/>
    <property type="molecule type" value="Genomic_DNA"/>
</dbReference>
<keyword evidence="3 10" id="KW-0444">Lipid biosynthesis</keyword>
<name>B8DJG2_NITV9</name>
<dbReference type="eggNOG" id="COG0416">
    <property type="taxonomic scope" value="Bacteria"/>
</dbReference>
<comment type="subunit">
    <text evidence="9 10">Homodimer. Probably interacts with PlsY.</text>
</comment>
<dbReference type="AlphaFoldDB" id="B8DJG2"/>
<comment type="function">
    <text evidence="10">Catalyzes the reversible formation of acyl-phosphate (acyl-PO(4)) from acyl-[acyl-carrier-protein] (acyl-ACP). This enzyme utilizes acyl-ACP as fatty acyl donor, but not acyl-CoA.</text>
</comment>
<sequence length="346" mass="36615">MNNATIIAVDAMGGDFGPSVVVPGAIEAARDKGIALLLVGDQAKVQAELARIPLDGVAYDVVHASEVAGMDEKPSDILRRRKDASIQVACRLVRDGQAHGIVSAGHSGATVACGMFIMGRIPGVDRPALATIMPTEKNPIVLLDVGANVDCKPHHLFQFGLMADAFARDLLSCESPRIGLLSIGEEEGKGNTQVKEAYELFKLAQNGINFVGNVEGRDIFSGDVDVVVCDGFVGNVALKLSEGLSTSLGRVLKRELLSGLLPKIGTLLAKSAFRRFAQFVDYAEYGGAPLLGLQGIAFVCHGKSNSKAVCNAVKLAATFVEKKTNERLVKAISANEELTRYGKAIK</sequence>
<dbReference type="GO" id="GO:0006633">
    <property type="term" value="P:fatty acid biosynthetic process"/>
    <property type="evidence" value="ECO:0007669"/>
    <property type="project" value="UniProtKB-UniRule"/>
</dbReference>
<evidence type="ECO:0000256" key="8">
    <source>
        <dbReference type="ARBA" id="ARBA00024069"/>
    </source>
</evidence>
<dbReference type="InterPro" id="IPR003664">
    <property type="entry name" value="FA_synthesis"/>
</dbReference>
<reference evidence="11" key="1">
    <citation type="submission" date="2008-10" db="EMBL/GenBank/DDBJ databases">
        <title>Complete sequence of Desulfovibrio vulgaris str. 'Miyazaki F'.</title>
        <authorList>
            <person name="Lucas S."/>
            <person name="Copeland A."/>
            <person name="Lapidus A."/>
            <person name="Glavina del Rio T."/>
            <person name="Dalin E."/>
            <person name="Tice H."/>
            <person name="Bruce D."/>
            <person name="Goodwin L."/>
            <person name="Pitluck S."/>
            <person name="Sims D."/>
            <person name="Brettin T."/>
            <person name="Detter J.C."/>
            <person name="Han C."/>
            <person name="Larimer F."/>
            <person name="Land M."/>
            <person name="Hauser L."/>
            <person name="Kyrpides N."/>
            <person name="Mikhailova N."/>
            <person name="Hazen T.C."/>
            <person name="Richardson P."/>
        </authorList>
    </citation>
    <scope>NUCLEOTIDE SEQUENCE</scope>
    <source>
        <strain evidence="11">Miyazaki F</strain>
    </source>
</reference>
<dbReference type="Gene3D" id="3.40.718.10">
    <property type="entry name" value="Isopropylmalate Dehydrogenase"/>
    <property type="match status" value="1"/>
</dbReference>
<dbReference type="GO" id="GO:0043811">
    <property type="term" value="F:phosphate:acyl-[acyl carrier protein] acyltransferase activity"/>
    <property type="evidence" value="ECO:0007669"/>
    <property type="project" value="UniProtKB-UniRule"/>
</dbReference>
<evidence type="ECO:0000256" key="9">
    <source>
        <dbReference type="ARBA" id="ARBA00046608"/>
    </source>
</evidence>
<organism evidence="11">
    <name type="scientific">Nitratidesulfovibrio vulgaris (strain DSM 19637 / Miyazaki F)</name>
    <name type="common">Desulfovibrio vulgaris</name>
    <dbReference type="NCBI Taxonomy" id="883"/>
    <lineage>
        <taxon>Bacteria</taxon>
        <taxon>Pseudomonadati</taxon>
        <taxon>Thermodesulfobacteriota</taxon>
        <taxon>Desulfovibrionia</taxon>
        <taxon>Desulfovibrionales</taxon>
        <taxon>Desulfovibrionaceae</taxon>
        <taxon>Nitratidesulfovibrio</taxon>
    </lineage>
</organism>
<dbReference type="NCBIfam" id="TIGR00182">
    <property type="entry name" value="plsX"/>
    <property type="match status" value="1"/>
</dbReference>
<dbReference type="PIRSF" id="PIRSF002465">
    <property type="entry name" value="Phsphlp_syn_PlsX"/>
    <property type="match status" value="1"/>
</dbReference>